<comment type="function">
    <text evidence="8 10">Specifically methylates the N3 position of the uracil ring of uridine 1498 (m3U1498) in 16S rRNA. Acts on the fully assembled 30S ribosomal subunit.</text>
</comment>
<keyword evidence="5 10" id="KW-0489">Methyltransferase</keyword>
<evidence type="ECO:0000313" key="13">
    <source>
        <dbReference type="EMBL" id="OGH69253.1"/>
    </source>
</evidence>
<evidence type="ECO:0000256" key="1">
    <source>
        <dbReference type="ARBA" id="ARBA00004496"/>
    </source>
</evidence>
<keyword evidence="3 10" id="KW-0963">Cytoplasm</keyword>
<comment type="subcellular location">
    <subcellularLocation>
        <location evidence="1 10">Cytoplasm</location>
    </subcellularLocation>
</comment>
<dbReference type="InterPro" id="IPR015947">
    <property type="entry name" value="PUA-like_sf"/>
</dbReference>
<evidence type="ECO:0000256" key="6">
    <source>
        <dbReference type="ARBA" id="ARBA00022679"/>
    </source>
</evidence>
<organism evidence="13 14">
    <name type="scientific">Candidatus Magasanikbacteria bacterium RIFCSPHIGHO2_02_FULL_45_10</name>
    <dbReference type="NCBI Taxonomy" id="1798679"/>
    <lineage>
        <taxon>Bacteria</taxon>
        <taxon>Candidatus Magasanikiibacteriota</taxon>
    </lineage>
</organism>
<gene>
    <name evidence="13" type="ORF">A3D53_01530</name>
</gene>
<evidence type="ECO:0000256" key="7">
    <source>
        <dbReference type="ARBA" id="ARBA00022691"/>
    </source>
</evidence>
<keyword evidence="4 10" id="KW-0698">rRNA processing</keyword>
<evidence type="ECO:0000259" key="12">
    <source>
        <dbReference type="Pfam" id="PF20260"/>
    </source>
</evidence>
<reference evidence="13 14" key="1">
    <citation type="journal article" date="2016" name="Nat. Commun.">
        <title>Thousands of microbial genomes shed light on interconnected biogeochemical processes in an aquifer system.</title>
        <authorList>
            <person name="Anantharaman K."/>
            <person name="Brown C.T."/>
            <person name="Hug L.A."/>
            <person name="Sharon I."/>
            <person name="Castelle C.J."/>
            <person name="Probst A.J."/>
            <person name="Thomas B.C."/>
            <person name="Singh A."/>
            <person name="Wilkins M.J."/>
            <person name="Karaoz U."/>
            <person name="Brodie E.L."/>
            <person name="Williams K.H."/>
            <person name="Hubbard S.S."/>
            <person name="Banfield J.F."/>
        </authorList>
    </citation>
    <scope>NUCLEOTIDE SEQUENCE [LARGE SCALE GENOMIC DNA]</scope>
</reference>
<dbReference type="InterPro" id="IPR046887">
    <property type="entry name" value="RsmE_PUA-like"/>
</dbReference>
<comment type="catalytic activity">
    <reaction evidence="9 10">
        <text>uridine(1498) in 16S rRNA + S-adenosyl-L-methionine = N(3)-methyluridine(1498) in 16S rRNA + S-adenosyl-L-homocysteine + H(+)</text>
        <dbReference type="Rhea" id="RHEA:42920"/>
        <dbReference type="Rhea" id="RHEA-COMP:10283"/>
        <dbReference type="Rhea" id="RHEA-COMP:10284"/>
        <dbReference type="ChEBI" id="CHEBI:15378"/>
        <dbReference type="ChEBI" id="CHEBI:57856"/>
        <dbReference type="ChEBI" id="CHEBI:59789"/>
        <dbReference type="ChEBI" id="CHEBI:65315"/>
        <dbReference type="ChEBI" id="CHEBI:74502"/>
        <dbReference type="EC" id="2.1.1.193"/>
    </reaction>
</comment>
<dbReference type="InterPro" id="IPR046886">
    <property type="entry name" value="RsmE_MTase_dom"/>
</dbReference>
<dbReference type="EMBL" id="MFQA01000009">
    <property type="protein sequence ID" value="OGH69253.1"/>
    <property type="molecule type" value="Genomic_DNA"/>
</dbReference>
<evidence type="ECO:0000256" key="8">
    <source>
        <dbReference type="ARBA" id="ARBA00025699"/>
    </source>
</evidence>
<dbReference type="Proteomes" id="UP000176413">
    <property type="component" value="Unassembled WGS sequence"/>
</dbReference>
<dbReference type="Pfam" id="PF20260">
    <property type="entry name" value="PUA_4"/>
    <property type="match status" value="1"/>
</dbReference>
<dbReference type="InterPro" id="IPR029028">
    <property type="entry name" value="Alpha/beta_knot_MTases"/>
</dbReference>
<dbReference type="SUPFAM" id="SSF88697">
    <property type="entry name" value="PUA domain-like"/>
    <property type="match status" value="1"/>
</dbReference>
<evidence type="ECO:0000256" key="2">
    <source>
        <dbReference type="ARBA" id="ARBA00005528"/>
    </source>
</evidence>
<dbReference type="GO" id="GO:0070042">
    <property type="term" value="F:rRNA (uridine-N3-)-methyltransferase activity"/>
    <property type="evidence" value="ECO:0007669"/>
    <property type="project" value="TreeGrafter"/>
</dbReference>
<evidence type="ECO:0000256" key="3">
    <source>
        <dbReference type="ARBA" id="ARBA00022490"/>
    </source>
</evidence>
<evidence type="ECO:0000259" key="11">
    <source>
        <dbReference type="Pfam" id="PF04452"/>
    </source>
</evidence>
<comment type="caution">
    <text evidence="13">The sequence shown here is derived from an EMBL/GenBank/DDBJ whole genome shotgun (WGS) entry which is preliminary data.</text>
</comment>
<protein>
    <recommendedName>
        <fullName evidence="10">Ribosomal RNA small subunit methyltransferase E</fullName>
        <ecNumber evidence="10">2.1.1.193</ecNumber>
    </recommendedName>
</protein>
<evidence type="ECO:0000313" key="14">
    <source>
        <dbReference type="Proteomes" id="UP000176413"/>
    </source>
</evidence>
<dbReference type="InterPro" id="IPR006700">
    <property type="entry name" value="RsmE"/>
</dbReference>
<proteinExistence type="inferred from homology"/>
<feature type="domain" description="Ribosomal RNA small subunit methyltransferase E methyltransferase" evidence="11">
    <location>
        <begin position="74"/>
        <end position="225"/>
    </location>
</feature>
<name>A0A1F6MCM9_9BACT</name>
<dbReference type="CDD" id="cd18084">
    <property type="entry name" value="RsmE-like"/>
    <property type="match status" value="1"/>
</dbReference>
<dbReference type="PANTHER" id="PTHR30027:SF3">
    <property type="entry name" value="16S RRNA (URACIL(1498)-N(3))-METHYLTRANSFERASE"/>
    <property type="match status" value="1"/>
</dbReference>
<comment type="similarity">
    <text evidence="2 10">Belongs to the RNA methyltransferase RsmE family.</text>
</comment>
<evidence type="ECO:0000256" key="4">
    <source>
        <dbReference type="ARBA" id="ARBA00022552"/>
    </source>
</evidence>
<keyword evidence="6 10" id="KW-0808">Transferase</keyword>
<feature type="domain" description="Ribosomal RNA small subunit methyltransferase E PUA-like" evidence="12">
    <location>
        <begin position="21"/>
        <end position="62"/>
    </location>
</feature>
<dbReference type="NCBIfam" id="TIGR00046">
    <property type="entry name" value="RsmE family RNA methyltransferase"/>
    <property type="match status" value="1"/>
</dbReference>
<dbReference type="PIRSF" id="PIRSF015601">
    <property type="entry name" value="MTase_slr0722"/>
    <property type="match status" value="1"/>
</dbReference>
<accession>A0A1F6MCM9</accession>
<evidence type="ECO:0000256" key="9">
    <source>
        <dbReference type="ARBA" id="ARBA00047944"/>
    </source>
</evidence>
<sequence>MHRFFVQDGQEASFVSLKNPEQVHQIRDVLKLQPGEQITLVLANGDEAVCEITSFGKNDLSLGVVERRKNAAEPVRQVTLFCAVLKRDHFELVVEKATEAGVSVIVPVITSRTVKLGVQEERLKKIMREAAEQSGRGVVPKLMPIMNFASALEDIKKFDDAIFFDMAKQMMAEKDVVGKKSIALFVGPEGGWTPEERSVAEAAGCAIRSLGPLTLRSETAAIVATYNAIHF</sequence>
<dbReference type="PANTHER" id="PTHR30027">
    <property type="entry name" value="RIBOSOMAL RNA SMALL SUBUNIT METHYLTRANSFERASE E"/>
    <property type="match status" value="1"/>
</dbReference>
<dbReference type="SUPFAM" id="SSF75217">
    <property type="entry name" value="alpha/beta knot"/>
    <property type="match status" value="1"/>
</dbReference>
<keyword evidence="7 10" id="KW-0949">S-adenosyl-L-methionine</keyword>
<dbReference type="GO" id="GO:0070475">
    <property type="term" value="P:rRNA base methylation"/>
    <property type="evidence" value="ECO:0007669"/>
    <property type="project" value="TreeGrafter"/>
</dbReference>
<dbReference type="EC" id="2.1.1.193" evidence="10"/>
<dbReference type="GO" id="GO:0005737">
    <property type="term" value="C:cytoplasm"/>
    <property type="evidence" value="ECO:0007669"/>
    <property type="project" value="UniProtKB-SubCell"/>
</dbReference>
<dbReference type="Gene3D" id="3.40.1280.10">
    <property type="match status" value="1"/>
</dbReference>
<dbReference type="AlphaFoldDB" id="A0A1F6MCM9"/>
<dbReference type="InterPro" id="IPR029026">
    <property type="entry name" value="tRNA_m1G_MTases_N"/>
</dbReference>
<evidence type="ECO:0000256" key="5">
    <source>
        <dbReference type="ARBA" id="ARBA00022603"/>
    </source>
</evidence>
<dbReference type="Pfam" id="PF04452">
    <property type="entry name" value="Methyltrans_RNA"/>
    <property type="match status" value="1"/>
</dbReference>
<evidence type="ECO:0000256" key="10">
    <source>
        <dbReference type="PIRNR" id="PIRNR015601"/>
    </source>
</evidence>